<feature type="non-terminal residue" evidence="1">
    <location>
        <position position="1"/>
    </location>
</feature>
<reference evidence="1" key="1">
    <citation type="submission" date="2012-11" db="EMBL/GenBank/DDBJ databases">
        <title>Partial single strand DREgenomic DNA sequences from Eleusine coracana- EcDREB1A.</title>
        <authorList>
            <person name="Mohanty I.C."/>
            <person name="Gangasagar P."/>
            <person name="Rath S.N."/>
        </authorList>
    </citation>
    <scope>NUCLEOTIDE SEQUENCE</scope>
</reference>
<sequence>SGWLPLRVFGLDVIKMILRRLRHSQDNTPTHTQPTPIECCYLKLTSGFGAFKTSLLELSRADQPRRGSCGNVLSASPSSSAICKGTEHNEHLRVWVSNV</sequence>
<reference evidence="1" key="2">
    <citation type="submission" date="2012-11" db="EMBL/GenBank/DDBJ databases">
        <title>The NIAID Influenza Genome Sequencing Project.</title>
        <authorList>
            <person name="Wentworth D.E."/>
            <person name="Dugan V."/>
            <person name="Halpin R."/>
            <person name="Lin X."/>
            <person name="Bera J."/>
            <person name="Ghedin E."/>
            <person name="Fedorova N."/>
            <person name="Tsitrin T."/>
            <person name="Stockwell T."/>
            <person name="Amedeo P."/>
            <person name="Bishop B."/>
            <person name="Edworthy P."/>
            <person name="Gupta N."/>
            <person name="Katzel D."/>
            <person name="Li K."/>
            <person name="Schobel S."/>
            <person name="Shrivastava S."/>
            <person name="Thovarai V."/>
            <person name="Wang S."/>
            <person name="van Doorn R."/>
            <person name="Mai L.Q."/>
            <person name="Hang N.L."/>
            <person name="Phuong H.V."/>
            <person name="Cuong V.D."/>
            <person name="Thanh L."/>
            <person name="Thach N.C."/>
            <person name="Quyen P.D."/>
            <person name="Bao Y."/>
            <person name="Sanders R."/>
            <person name="Dernovoy D."/>
            <person name="Kiryutin B."/>
            <person name="Lipman D.J."/>
            <person name="Tatusova T."/>
        </authorList>
    </citation>
    <scope>NUCLEOTIDE SEQUENCE</scope>
</reference>
<name>K8F8C4_ELECO</name>
<accession>K8F8C4</accession>
<organism evidence="1">
    <name type="scientific">Eleusine coracana</name>
    <name type="common">Indian finger millet</name>
    <name type="synonym">Ragi</name>
    <dbReference type="NCBI Taxonomy" id="4511"/>
    <lineage>
        <taxon>Eukaryota</taxon>
        <taxon>Viridiplantae</taxon>
        <taxon>Streptophyta</taxon>
        <taxon>Embryophyta</taxon>
        <taxon>Tracheophyta</taxon>
        <taxon>Spermatophyta</taxon>
        <taxon>Magnoliopsida</taxon>
        <taxon>Liliopsida</taxon>
        <taxon>Poales</taxon>
        <taxon>Poaceae</taxon>
        <taxon>PACMAD clade</taxon>
        <taxon>Chloridoideae</taxon>
        <taxon>Cynodonteae</taxon>
        <taxon>Eleusininae</taxon>
        <taxon>Eleusine</taxon>
    </lineage>
</organism>
<protein>
    <submittedName>
        <fullName evidence="1">Dehydration responsive element binding factor1A</fullName>
    </submittedName>
</protein>
<evidence type="ECO:0000313" key="1">
    <source>
        <dbReference type="EMBL" id="CCO62119.1"/>
    </source>
</evidence>
<dbReference type="EMBL" id="HF549034">
    <property type="protein sequence ID" value="CCO62119.1"/>
    <property type="molecule type" value="Genomic_DNA"/>
</dbReference>
<proteinExistence type="predicted"/>
<gene>
    <name evidence="1" type="primary">DREB1A</name>
</gene>
<dbReference type="AlphaFoldDB" id="K8F8C4"/>